<sequence length="1004" mass="111016">MPSAPAKKVRAKLPQPLVLNTNLKPETNVQPEKSKLKNFFGMRSLISPRSPTKAFGFFAPPSSPKKETFPSKFTSTKSAPIPESPTTQFDDDLSIDNSSDSLDMTPKRSKNKVGKEDTDIPQDTPPKAMKMLGLDENSRSTSKAERVLGAQHIHVPDDDDSYMLKKRDRRSGSWHRKLTPSRRQLQAMREEYKEAMRSQSTEPPVEAIQAAAEIRRPATSQGYTKPSALTTSVKAQEYFASSGPPGLVRTKSLKYMNNDKPPTPPEKEILKIPRRPRTTSDLRPAAAMPPPAQQFDRNSDYLRTSSNMQYGEYESRNNVNIVHQGSYSSMCGIIEEGTVNVNSPRHEMLRAKKEQSAQLQNSAAATLTSVFEPFDSDYDITPVPARRQWGRSERNQHSANHQGSEHVSPKTTARTRKSNAPRRFVASSIYPDSDDDLWIEPAAIQARPEILQPGFYTPSDGSLASEFKQFDIRPSHNNDRNLYLVRHPRYPVSHPMASEAYAVNIPEPSPESHQTSSGNPSTGPGTGESTTLQGSGELEQVLSSSFGTSKSRELPDMIIPSASEASFNMQFPSAAPTPLYQRGPSGQNTDNSVRHSGGVLDILQREFTTRAGAVNVRVPARDTSNDDADKTIGELSRLHHENISHLNKNFGDLRRRLDSIDGHVSELGSSISDVKSQGEESSKDIKSVHSSVTIVEKRLSDDLGGMRTSVDKLTGDIERLIHISDSAIQQSRGMNRNVHALNMRIRQLEKSQGQVREFLKARHTSFPETPALPESLIHPLMRASSPEPEHFLSQTSDSALSSGGDLIYDGLYRSRSRLPREPSPPPHREKPNTRERRFSDHTRLHEKFSNVYGEPLEAENPFADENASSRPSFDSHASTHPKTSEEYPRRKESRQPSRQPSHATSRATYREAAFRAVSGSSVGVDEYGRPVPKLNLPMSRPGIKTVMGIPAGNSNAEGNKTLASPVVPSPALVSPSKIPRLRSPRSSAGVRSDGDENLGKGRRG</sequence>
<feature type="compositionally biased region" description="Basic residues" evidence="1">
    <location>
        <begin position="164"/>
        <end position="180"/>
    </location>
</feature>
<organism evidence="2 3">
    <name type="scientific">Microthyrium microscopicum</name>
    <dbReference type="NCBI Taxonomy" id="703497"/>
    <lineage>
        <taxon>Eukaryota</taxon>
        <taxon>Fungi</taxon>
        <taxon>Dikarya</taxon>
        <taxon>Ascomycota</taxon>
        <taxon>Pezizomycotina</taxon>
        <taxon>Dothideomycetes</taxon>
        <taxon>Dothideomycetes incertae sedis</taxon>
        <taxon>Microthyriales</taxon>
        <taxon>Microthyriaceae</taxon>
        <taxon>Microthyrium</taxon>
    </lineage>
</organism>
<feature type="compositionally biased region" description="Basic and acidic residues" evidence="1">
    <location>
        <begin position="992"/>
        <end position="1004"/>
    </location>
</feature>
<gene>
    <name evidence="2" type="ORF">BT63DRAFT_420414</name>
</gene>
<accession>A0A6A6UTP7</accession>
<proteinExistence type="predicted"/>
<dbReference type="Gene3D" id="1.10.287.950">
    <property type="entry name" value="Methyl-accepting chemotaxis protein"/>
    <property type="match status" value="1"/>
</dbReference>
<feature type="region of interest" description="Disordered" evidence="1">
    <location>
        <begin position="949"/>
        <end position="1004"/>
    </location>
</feature>
<feature type="compositionally biased region" description="Polar residues" evidence="1">
    <location>
        <begin position="866"/>
        <end position="881"/>
    </location>
</feature>
<feature type="compositionally biased region" description="Low complexity" evidence="1">
    <location>
        <begin position="962"/>
        <end position="976"/>
    </location>
</feature>
<feature type="compositionally biased region" description="Low complexity" evidence="1">
    <location>
        <begin position="515"/>
        <end position="531"/>
    </location>
</feature>
<keyword evidence="3" id="KW-1185">Reference proteome</keyword>
<feature type="region of interest" description="Disordered" evidence="1">
    <location>
        <begin position="785"/>
        <end position="845"/>
    </location>
</feature>
<feature type="region of interest" description="Disordered" evidence="1">
    <location>
        <begin position="53"/>
        <end position="185"/>
    </location>
</feature>
<feature type="compositionally biased region" description="Polar residues" evidence="1">
    <location>
        <begin position="71"/>
        <end position="88"/>
    </location>
</feature>
<dbReference type="Proteomes" id="UP000799302">
    <property type="component" value="Unassembled WGS sequence"/>
</dbReference>
<name>A0A6A6UTP7_9PEZI</name>
<feature type="region of interest" description="Disordered" evidence="1">
    <location>
        <begin position="249"/>
        <end position="269"/>
    </location>
</feature>
<feature type="compositionally biased region" description="Polar residues" evidence="1">
    <location>
        <begin position="792"/>
        <end position="801"/>
    </location>
</feature>
<feature type="region of interest" description="Disordered" evidence="1">
    <location>
        <begin position="390"/>
        <end position="422"/>
    </location>
</feature>
<feature type="compositionally biased region" description="Basic and acidic residues" evidence="1">
    <location>
        <begin position="826"/>
        <end position="845"/>
    </location>
</feature>
<feature type="region of interest" description="Disordered" evidence="1">
    <location>
        <begin position="573"/>
        <end position="595"/>
    </location>
</feature>
<reference evidence="2" key="1">
    <citation type="journal article" date="2020" name="Stud. Mycol.">
        <title>101 Dothideomycetes genomes: a test case for predicting lifestyles and emergence of pathogens.</title>
        <authorList>
            <person name="Haridas S."/>
            <person name="Albert R."/>
            <person name="Binder M."/>
            <person name="Bloem J."/>
            <person name="Labutti K."/>
            <person name="Salamov A."/>
            <person name="Andreopoulos B."/>
            <person name="Baker S."/>
            <person name="Barry K."/>
            <person name="Bills G."/>
            <person name="Bluhm B."/>
            <person name="Cannon C."/>
            <person name="Castanera R."/>
            <person name="Culley D."/>
            <person name="Daum C."/>
            <person name="Ezra D."/>
            <person name="Gonzalez J."/>
            <person name="Henrissat B."/>
            <person name="Kuo A."/>
            <person name="Liang C."/>
            <person name="Lipzen A."/>
            <person name="Lutzoni F."/>
            <person name="Magnuson J."/>
            <person name="Mondo S."/>
            <person name="Nolan M."/>
            <person name="Ohm R."/>
            <person name="Pangilinan J."/>
            <person name="Park H.-J."/>
            <person name="Ramirez L."/>
            <person name="Alfaro M."/>
            <person name="Sun H."/>
            <person name="Tritt A."/>
            <person name="Yoshinaga Y."/>
            <person name="Zwiers L.-H."/>
            <person name="Turgeon B."/>
            <person name="Goodwin S."/>
            <person name="Spatafora J."/>
            <person name="Crous P."/>
            <person name="Grigoriev I."/>
        </authorList>
    </citation>
    <scope>NUCLEOTIDE SEQUENCE</scope>
    <source>
        <strain evidence="2">CBS 115976</strain>
    </source>
</reference>
<evidence type="ECO:0000256" key="1">
    <source>
        <dbReference type="SAM" id="MobiDB-lite"/>
    </source>
</evidence>
<dbReference type="AlphaFoldDB" id="A0A6A6UTP7"/>
<feature type="compositionally biased region" description="Polar residues" evidence="1">
    <location>
        <begin position="896"/>
        <end position="907"/>
    </location>
</feature>
<evidence type="ECO:0000313" key="2">
    <source>
        <dbReference type="EMBL" id="KAF2675190.1"/>
    </source>
</evidence>
<feature type="compositionally biased region" description="Basic and acidic residues" evidence="1">
    <location>
        <begin position="136"/>
        <end position="146"/>
    </location>
</feature>
<feature type="region of interest" description="Disordered" evidence="1">
    <location>
        <begin position="861"/>
        <end position="910"/>
    </location>
</feature>
<feature type="region of interest" description="Disordered" evidence="1">
    <location>
        <begin position="506"/>
        <end position="532"/>
    </location>
</feature>
<dbReference type="EMBL" id="MU004230">
    <property type="protein sequence ID" value="KAF2675190.1"/>
    <property type="molecule type" value="Genomic_DNA"/>
</dbReference>
<feature type="compositionally biased region" description="Basic and acidic residues" evidence="1">
    <location>
        <begin position="882"/>
        <end position="895"/>
    </location>
</feature>
<protein>
    <submittedName>
        <fullName evidence="2">Uncharacterized protein</fullName>
    </submittedName>
</protein>
<evidence type="ECO:0000313" key="3">
    <source>
        <dbReference type="Proteomes" id="UP000799302"/>
    </source>
</evidence>